<dbReference type="Proteomes" id="UP000238164">
    <property type="component" value="Chromosome 1"/>
</dbReference>
<dbReference type="PANTHER" id="PTHR34595">
    <property type="entry name" value="BLR5612 PROTEIN"/>
    <property type="match status" value="1"/>
</dbReference>
<dbReference type="Pfam" id="PF14403">
    <property type="entry name" value="CP_ATPgrasp_2"/>
    <property type="match status" value="1"/>
</dbReference>
<evidence type="ECO:0000313" key="3">
    <source>
        <dbReference type="EMBL" id="SPD87156.1"/>
    </source>
</evidence>
<dbReference type="InterPro" id="IPR051680">
    <property type="entry name" value="ATP-dep_Glu-Cys_Ligase-2"/>
</dbReference>
<protein>
    <recommendedName>
        <fullName evidence="2">Circularly permuted ATP-grasp type 2 domain-containing protein</fullName>
    </recommendedName>
</protein>
<name>A0A2N9JHE1_9ACTN</name>
<feature type="region of interest" description="Disordered" evidence="1">
    <location>
        <begin position="516"/>
        <end position="558"/>
    </location>
</feature>
<accession>A0A2N9JHE1</accession>
<organism evidence="3 4">
    <name type="scientific">Micropruina glycogenica</name>
    <dbReference type="NCBI Taxonomy" id="75385"/>
    <lineage>
        <taxon>Bacteria</taxon>
        <taxon>Bacillati</taxon>
        <taxon>Actinomycetota</taxon>
        <taxon>Actinomycetes</taxon>
        <taxon>Propionibacteriales</taxon>
        <taxon>Nocardioidaceae</taxon>
        <taxon>Micropruina</taxon>
    </lineage>
</organism>
<feature type="domain" description="Circularly permuted ATP-grasp type 2" evidence="2">
    <location>
        <begin position="86"/>
        <end position="462"/>
    </location>
</feature>
<dbReference type="Gene3D" id="3.40.50.11290">
    <property type="match status" value="1"/>
</dbReference>
<evidence type="ECO:0000259" key="2">
    <source>
        <dbReference type="Pfam" id="PF14403"/>
    </source>
</evidence>
<reference evidence="3 4" key="1">
    <citation type="submission" date="2018-02" db="EMBL/GenBank/DDBJ databases">
        <authorList>
            <person name="Cohen D.B."/>
            <person name="Kent A.D."/>
        </authorList>
    </citation>
    <scope>NUCLEOTIDE SEQUENCE [LARGE SCALE GENOMIC DNA]</scope>
    <source>
        <strain evidence="3">1</strain>
    </source>
</reference>
<keyword evidence="4" id="KW-1185">Reference proteome</keyword>
<proteinExistence type="predicted"/>
<dbReference type="InterPro" id="IPR025841">
    <property type="entry name" value="CP_ATPgrasp_2"/>
</dbReference>
<dbReference type="KEGG" id="mgg:MPLG2_2126"/>
<dbReference type="EMBL" id="LT985188">
    <property type="protein sequence ID" value="SPD87156.1"/>
    <property type="molecule type" value="Genomic_DNA"/>
</dbReference>
<dbReference type="PANTHER" id="PTHR34595:SF7">
    <property type="entry name" value="SLL1039 PROTEIN"/>
    <property type="match status" value="1"/>
</dbReference>
<dbReference type="SUPFAM" id="SSF56059">
    <property type="entry name" value="Glutathione synthetase ATP-binding domain-like"/>
    <property type="match status" value="1"/>
</dbReference>
<dbReference type="InterPro" id="IPR016450">
    <property type="entry name" value="UCP005522"/>
</dbReference>
<evidence type="ECO:0000256" key="1">
    <source>
        <dbReference type="SAM" id="MobiDB-lite"/>
    </source>
</evidence>
<evidence type="ECO:0000313" key="4">
    <source>
        <dbReference type="Proteomes" id="UP000238164"/>
    </source>
</evidence>
<sequence length="558" mass="60792">MKQNGNTLTPVSELFSDYQASGPAFDEMISDEGVRAAYSAALRQLGKLEADEVRGRADYLKSTYLDQGVTFDIGGEERPFPLDIVPRILMADEWAVIEAGVAQRVRALEAFLADVYSYGKVFDDGVIPRRVVVSSPHFHRVMHGVVPPNGVRVHVSGIDLIRDNEGTFRVLEDNVRVPSGVSYVMTNRRAMFSALPEVTSRHRIRPVEQYPLQLLAALRAAAPHGISDPTVVVLTPGVYNSAYFEHALLARMMGVELVEGRDLVCHGGRVSIRTTQGLRPVHVIYRRLDDEFLDPATFRADSMLGCAGLINAVRAGNVTLANCVGNGVADDKLIYTYVPNLIRYYLSEEPIIPGVDTWRMEDPDSREEVLDRLDELVLKPVDGSGGKGIVIGPAASQRKLDKLRHDVLANPRGWIAQPVVQLSTVPTMIDGKMRPRHVDLRPFAVNSGSGIYVLPGGLTRVALPEGELIVNSSQGGGSKDTWVLARDGVRGQRKKTRPQVAPIGVPLVDIGDESIAQQQEQQQQTRLDAPPVEPVEPPGHGVPAGSGNVAPERSVASC</sequence>
<gene>
    <name evidence="3" type="ORF">MPLG2_2126</name>
</gene>
<dbReference type="AlphaFoldDB" id="A0A2N9JHE1"/>
<dbReference type="Gene3D" id="3.30.1490.270">
    <property type="match status" value="1"/>
</dbReference>
<dbReference type="PIRSF" id="PIRSF005522">
    <property type="entry name" value="UCP005522"/>
    <property type="match status" value="1"/>
</dbReference>